<evidence type="ECO:0000313" key="2">
    <source>
        <dbReference type="EnsemblMetazoa" id="XP_019757637.1"/>
    </source>
</evidence>
<evidence type="ECO:0000256" key="1">
    <source>
        <dbReference type="SAM" id="MobiDB-lite"/>
    </source>
</evidence>
<dbReference type="GO" id="GO:0000076">
    <property type="term" value="P:DNA replication checkpoint signaling"/>
    <property type="evidence" value="ECO:0007669"/>
    <property type="project" value="TreeGrafter"/>
</dbReference>
<dbReference type="GO" id="GO:0009649">
    <property type="term" value="P:entrainment of circadian clock"/>
    <property type="evidence" value="ECO:0007669"/>
    <property type="project" value="TreeGrafter"/>
</dbReference>
<accession>A0AAR5P9T2</accession>
<reference evidence="2" key="2">
    <citation type="submission" date="2024-08" db="UniProtKB">
        <authorList>
            <consortium name="EnsemblMetazoa"/>
        </authorList>
    </citation>
    <scope>IDENTIFICATION</scope>
</reference>
<dbReference type="GO" id="GO:0043111">
    <property type="term" value="P:replication fork arrest"/>
    <property type="evidence" value="ECO:0007669"/>
    <property type="project" value="TreeGrafter"/>
</dbReference>
<dbReference type="Proteomes" id="UP000019118">
    <property type="component" value="Unassembled WGS sequence"/>
</dbReference>
<feature type="region of interest" description="Disordered" evidence="1">
    <location>
        <begin position="1"/>
        <end position="26"/>
    </location>
</feature>
<dbReference type="PANTHER" id="PTHR22940">
    <property type="entry name" value="TIMEOUT/TIMELESS-2"/>
    <property type="match status" value="1"/>
</dbReference>
<protein>
    <recommendedName>
        <fullName evidence="4">Timeless N-terminal domain-containing protein</fullName>
    </recommendedName>
</protein>
<name>A0AAR5P9T2_DENPD</name>
<reference evidence="3" key="1">
    <citation type="journal article" date="2013" name="Genome Biol.">
        <title>Draft genome of the mountain pine beetle, Dendroctonus ponderosae Hopkins, a major forest pest.</title>
        <authorList>
            <person name="Keeling C.I."/>
            <person name="Yuen M.M."/>
            <person name="Liao N.Y."/>
            <person name="Docking T.R."/>
            <person name="Chan S.K."/>
            <person name="Taylor G.A."/>
            <person name="Palmquist D.L."/>
            <person name="Jackman S.D."/>
            <person name="Nguyen A."/>
            <person name="Li M."/>
            <person name="Henderson H."/>
            <person name="Janes J.K."/>
            <person name="Zhao Y."/>
            <person name="Pandoh P."/>
            <person name="Moore R."/>
            <person name="Sperling F.A."/>
            <person name="Huber D.P."/>
            <person name="Birol I."/>
            <person name="Jones S.J."/>
            <person name="Bohlmann J."/>
        </authorList>
    </citation>
    <scope>NUCLEOTIDE SEQUENCE</scope>
</reference>
<dbReference type="InterPro" id="IPR044998">
    <property type="entry name" value="Timeless"/>
</dbReference>
<organism evidence="2 3">
    <name type="scientific">Dendroctonus ponderosae</name>
    <name type="common">Mountain pine beetle</name>
    <dbReference type="NCBI Taxonomy" id="77166"/>
    <lineage>
        <taxon>Eukaryota</taxon>
        <taxon>Metazoa</taxon>
        <taxon>Ecdysozoa</taxon>
        <taxon>Arthropoda</taxon>
        <taxon>Hexapoda</taxon>
        <taxon>Insecta</taxon>
        <taxon>Pterygota</taxon>
        <taxon>Neoptera</taxon>
        <taxon>Endopterygota</taxon>
        <taxon>Coleoptera</taxon>
        <taxon>Polyphaga</taxon>
        <taxon>Cucujiformia</taxon>
        <taxon>Curculionidae</taxon>
        <taxon>Scolytinae</taxon>
        <taxon>Dendroctonus</taxon>
    </lineage>
</organism>
<dbReference type="GO" id="GO:0003677">
    <property type="term" value="F:DNA binding"/>
    <property type="evidence" value="ECO:0007669"/>
    <property type="project" value="TreeGrafter"/>
</dbReference>
<feature type="compositionally biased region" description="Acidic residues" evidence="1">
    <location>
        <begin position="7"/>
        <end position="23"/>
    </location>
</feature>
<dbReference type="Pfam" id="PF26019">
    <property type="entry name" value="HTH_TIMELESS"/>
    <property type="match status" value="2"/>
</dbReference>
<dbReference type="GO" id="GO:0031298">
    <property type="term" value="C:replication fork protection complex"/>
    <property type="evidence" value="ECO:0007669"/>
    <property type="project" value="TreeGrafter"/>
</dbReference>
<proteinExistence type="predicted"/>
<dbReference type="GO" id="GO:0006281">
    <property type="term" value="P:DNA repair"/>
    <property type="evidence" value="ECO:0007669"/>
    <property type="project" value="TreeGrafter"/>
</dbReference>
<dbReference type="EnsemblMetazoa" id="XM_019902078.1">
    <property type="protein sequence ID" value="XP_019757637.1"/>
    <property type="gene ID" value="LOC109536013"/>
</dbReference>
<evidence type="ECO:0000313" key="3">
    <source>
        <dbReference type="Proteomes" id="UP000019118"/>
    </source>
</evidence>
<dbReference type="PANTHER" id="PTHR22940:SF4">
    <property type="entry name" value="PROTEIN TIMELESS HOMOLOG"/>
    <property type="match status" value="1"/>
</dbReference>
<sequence>MKIQDLVESEQDNYDEDIEEEEEGPRYNESNFQFNDFAKRLPHPKIVRACGLALKTFVDNSIHTNHCIVKLLHRIAFDCKMYVMVFQLSIFRSFHEIIKMKELPQHKELVKFATYIIRQFVKVAEVNKKVFMEVLFWKSIGECYEIEHGYTESHGKKSLQKVWSEEEEDEVRRLFMEHQQSGNEQDVVDWITANIIDQTKSRRQILKKLKDLMLLVDYKGRKKSAKSKSSNWTTEEEENLEELFEQFKGSGDPMANILENLEVSRPKNRVIEKLLVMGLIRDKKEVNKKKANRGRK</sequence>
<keyword evidence="3" id="KW-1185">Reference proteome</keyword>
<dbReference type="AlphaFoldDB" id="A0AAR5P9T2"/>
<evidence type="ECO:0008006" key="4">
    <source>
        <dbReference type="Google" id="ProtNLM"/>
    </source>
</evidence>